<dbReference type="AlphaFoldDB" id="A0A418XTN3"/>
<dbReference type="PANTHER" id="PTHR10916">
    <property type="entry name" value="60S RIBOSOMAL PROTEIN L35/50S RIBOSOMAL PROTEIN L29"/>
    <property type="match status" value="1"/>
</dbReference>
<dbReference type="OrthoDB" id="9815192at2"/>
<dbReference type="GO" id="GO:0003735">
    <property type="term" value="F:structural constituent of ribosome"/>
    <property type="evidence" value="ECO:0007669"/>
    <property type="project" value="InterPro"/>
</dbReference>
<gene>
    <name evidence="5" type="primary">rpmC</name>
    <name evidence="6" type="ORF">D4A39_16300</name>
</gene>
<organism evidence="6 7">
    <name type="scientific">Alcanivorax profundi</name>
    <dbReference type="NCBI Taxonomy" id="2338368"/>
    <lineage>
        <taxon>Bacteria</taxon>
        <taxon>Pseudomonadati</taxon>
        <taxon>Pseudomonadota</taxon>
        <taxon>Gammaproteobacteria</taxon>
        <taxon>Oceanospirillales</taxon>
        <taxon>Alcanivoracaceae</taxon>
        <taxon>Alcanivorax</taxon>
    </lineage>
</organism>
<name>A0A418XTN3_9GAMM</name>
<dbReference type="InterPro" id="IPR050063">
    <property type="entry name" value="Ribosomal_protein_uL29"/>
</dbReference>
<accession>A0A418XTN3</accession>
<evidence type="ECO:0000256" key="3">
    <source>
        <dbReference type="ARBA" id="ARBA00023274"/>
    </source>
</evidence>
<dbReference type="Proteomes" id="UP000283734">
    <property type="component" value="Unassembled WGS sequence"/>
</dbReference>
<dbReference type="GO" id="GO:0022625">
    <property type="term" value="C:cytosolic large ribosomal subunit"/>
    <property type="evidence" value="ECO:0007669"/>
    <property type="project" value="TreeGrafter"/>
</dbReference>
<dbReference type="HAMAP" id="MF_00374">
    <property type="entry name" value="Ribosomal_uL29"/>
    <property type="match status" value="1"/>
</dbReference>
<dbReference type="CDD" id="cd00427">
    <property type="entry name" value="Ribosomal_L29_HIP"/>
    <property type="match status" value="1"/>
</dbReference>
<dbReference type="FunFam" id="1.10.287.310:FF:000001">
    <property type="entry name" value="50S ribosomal protein L29"/>
    <property type="match status" value="1"/>
</dbReference>
<sequence length="63" mass="7336">MKASELREKSVEELQQEQINLLEQQFKLRMKSASGQLSKTHELGTVRRNIARVKTILREKQGN</sequence>
<keyword evidence="2 5" id="KW-0689">Ribosomal protein</keyword>
<dbReference type="SUPFAM" id="SSF46561">
    <property type="entry name" value="Ribosomal protein L29 (L29p)"/>
    <property type="match status" value="1"/>
</dbReference>
<evidence type="ECO:0000256" key="2">
    <source>
        <dbReference type="ARBA" id="ARBA00022980"/>
    </source>
</evidence>
<dbReference type="Pfam" id="PF00831">
    <property type="entry name" value="Ribosomal_L29"/>
    <property type="match status" value="1"/>
</dbReference>
<dbReference type="InterPro" id="IPR001854">
    <property type="entry name" value="Ribosomal_uL29"/>
</dbReference>
<comment type="caution">
    <text evidence="6">The sequence shown here is derived from an EMBL/GenBank/DDBJ whole genome shotgun (WGS) entry which is preliminary data.</text>
</comment>
<reference evidence="6 7" key="1">
    <citation type="submission" date="2018-09" db="EMBL/GenBank/DDBJ databases">
        <title>Alcanivorax profundi sp. nov., isolated from 1000 m-depth seawater of the Mariana Trench.</title>
        <authorList>
            <person name="Liu J."/>
        </authorList>
    </citation>
    <scope>NUCLEOTIDE SEQUENCE [LARGE SCALE GENOMIC DNA]</scope>
    <source>
        <strain evidence="6 7">MTEO17</strain>
    </source>
</reference>
<evidence type="ECO:0000313" key="7">
    <source>
        <dbReference type="Proteomes" id="UP000283734"/>
    </source>
</evidence>
<comment type="similarity">
    <text evidence="1 5">Belongs to the universal ribosomal protein uL29 family.</text>
</comment>
<evidence type="ECO:0000256" key="4">
    <source>
        <dbReference type="ARBA" id="ARBA00035204"/>
    </source>
</evidence>
<dbReference type="GO" id="GO:0006412">
    <property type="term" value="P:translation"/>
    <property type="evidence" value="ECO:0007669"/>
    <property type="project" value="UniProtKB-UniRule"/>
</dbReference>
<dbReference type="PROSITE" id="PS00579">
    <property type="entry name" value="RIBOSOMAL_L29"/>
    <property type="match status" value="1"/>
</dbReference>
<evidence type="ECO:0000313" key="6">
    <source>
        <dbReference type="EMBL" id="RJG16030.1"/>
    </source>
</evidence>
<keyword evidence="7" id="KW-1185">Reference proteome</keyword>
<protein>
    <recommendedName>
        <fullName evidence="4 5">Large ribosomal subunit protein uL29</fullName>
    </recommendedName>
</protein>
<dbReference type="EMBL" id="QYYA01000007">
    <property type="protein sequence ID" value="RJG16030.1"/>
    <property type="molecule type" value="Genomic_DNA"/>
</dbReference>
<dbReference type="NCBIfam" id="TIGR00012">
    <property type="entry name" value="L29"/>
    <property type="match status" value="1"/>
</dbReference>
<dbReference type="Gene3D" id="1.10.287.310">
    <property type="match status" value="1"/>
</dbReference>
<keyword evidence="3 5" id="KW-0687">Ribonucleoprotein</keyword>
<proteinExistence type="inferred from homology"/>
<dbReference type="InterPro" id="IPR018254">
    <property type="entry name" value="Ribosomal_uL29_CS"/>
</dbReference>
<dbReference type="InterPro" id="IPR036049">
    <property type="entry name" value="Ribosomal_uL29_sf"/>
</dbReference>
<evidence type="ECO:0000256" key="5">
    <source>
        <dbReference type="HAMAP-Rule" id="MF_00374"/>
    </source>
</evidence>
<dbReference type="RefSeq" id="WP_022986488.1">
    <property type="nucleotide sequence ID" value="NZ_CAXGPP010000007.1"/>
</dbReference>
<dbReference type="PANTHER" id="PTHR10916:SF0">
    <property type="entry name" value="LARGE RIBOSOMAL SUBUNIT PROTEIN UL29C"/>
    <property type="match status" value="1"/>
</dbReference>
<evidence type="ECO:0000256" key="1">
    <source>
        <dbReference type="ARBA" id="ARBA00009254"/>
    </source>
</evidence>